<name>A0A8J2IAN8_9PLEO</name>
<keyword evidence="2" id="KW-1185">Reference proteome</keyword>
<proteinExistence type="predicted"/>
<dbReference type="GeneID" id="67019066"/>
<gene>
    <name evidence="1" type="ORF">ALTATR162_LOCUS7102</name>
</gene>
<accession>A0A8J2IAN8</accession>
<evidence type="ECO:0000313" key="1">
    <source>
        <dbReference type="EMBL" id="CAG5169920.1"/>
    </source>
</evidence>
<evidence type="ECO:0000313" key="2">
    <source>
        <dbReference type="Proteomes" id="UP000676310"/>
    </source>
</evidence>
<protein>
    <submittedName>
        <fullName evidence="1">Uncharacterized protein</fullName>
    </submittedName>
</protein>
<dbReference type="RefSeq" id="XP_043170663.1">
    <property type="nucleotide sequence ID" value="XM_043314728.1"/>
</dbReference>
<organism evidence="1 2">
    <name type="scientific">Alternaria atra</name>
    <dbReference type="NCBI Taxonomy" id="119953"/>
    <lineage>
        <taxon>Eukaryota</taxon>
        <taxon>Fungi</taxon>
        <taxon>Dikarya</taxon>
        <taxon>Ascomycota</taxon>
        <taxon>Pezizomycotina</taxon>
        <taxon>Dothideomycetes</taxon>
        <taxon>Pleosporomycetidae</taxon>
        <taxon>Pleosporales</taxon>
        <taxon>Pleosporineae</taxon>
        <taxon>Pleosporaceae</taxon>
        <taxon>Alternaria</taxon>
        <taxon>Alternaria sect. Ulocladioides</taxon>
    </lineage>
</organism>
<reference evidence="1" key="1">
    <citation type="submission" date="2021-05" db="EMBL/GenBank/DDBJ databases">
        <authorList>
            <person name="Stam R."/>
        </authorList>
    </citation>
    <scope>NUCLEOTIDE SEQUENCE</scope>
    <source>
        <strain evidence="1">CS162</strain>
    </source>
</reference>
<sequence length="170" mass="19320">MRLDDAWVVLIIDRSSAISIVSCFSEEVDQVILAGFSLVGFIQSLFIRTRRASNFDNANVLLSITKEASQRLGVIAQLFRATRSDYQQREPLPRRGGTAFFTGERECVKALSFCVTLHEVLADSLKNEHRKAFHIHRKTRLMAANRVRKIGLTAYDESMLLRARVFTKTT</sequence>
<comment type="caution">
    <text evidence="1">The sequence shown here is derived from an EMBL/GenBank/DDBJ whole genome shotgun (WGS) entry which is preliminary data.</text>
</comment>
<dbReference type="AlphaFoldDB" id="A0A8J2IAN8"/>
<dbReference type="Proteomes" id="UP000676310">
    <property type="component" value="Unassembled WGS sequence"/>
</dbReference>
<dbReference type="EMBL" id="CAJRGZ010000022">
    <property type="protein sequence ID" value="CAG5169920.1"/>
    <property type="molecule type" value="Genomic_DNA"/>
</dbReference>